<comment type="similarity">
    <text evidence="1">Belongs to the ATP-dependent AMP-binding enzyme family.</text>
</comment>
<dbReference type="SUPFAM" id="SSF56801">
    <property type="entry name" value="Acetyl-CoA synthetase-like"/>
    <property type="match status" value="1"/>
</dbReference>
<dbReference type="InterPro" id="IPR020845">
    <property type="entry name" value="AMP-binding_CS"/>
</dbReference>
<evidence type="ECO:0000313" key="4">
    <source>
        <dbReference type="EMBL" id="SEE21807.1"/>
    </source>
</evidence>
<reference evidence="5" key="1">
    <citation type="submission" date="2016-10" db="EMBL/GenBank/DDBJ databases">
        <authorList>
            <person name="Varghese N."/>
        </authorList>
    </citation>
    <scope>NUCLEOTIDE SEQUENCE [LARGE SCALE GENOMIC DNA]</scope>
    <source>
        <strain evidence="5">DSM 44719</strain>
    </source>
</reference>
<evidence type="ECO:0000259" key="3">
    <source>
        <dbReference type="Pfam" id="PF13193"/>
    </source>
</evidence>
<dbReference type="PANTHER" id="PTHR43201:SF5">
    <property type="entry name" value="MEDIUM-CHAIN ACYL-COA LIGASE ACSF2, MITOCHONDRIAL"/>
    <property type="match status" value="1"/>
</dbReference>
<dbReference type="InterPro" id="IPR045851">
    <property type="entry name" value="AMP-bd_C_sf"/>
</dbReference>
<dbReference type="Pfam" id="PF13193">
    <property type="entry name" value="AMP-binding_C"/>
    <property type="match status" value="1"/>
</dbReference>
<dbReference type="AlphaFoldDB" id="A0A1H5H1I0"/>
<gene>
    <name evidence="4" type="ORF">SAMN04490220_7034</name>
</gene>
<accession>A0A1H5H1I0</accession>
<dbReference type="GO" id="GO:0006631">
    <property type="term" value="P:fatty acid metabolic process"/>
    <property type="evidence" value="ECO:0007669"/>
    <property type="project" value="TreeGrafter"/>
</dbReference>
<dbReference type="Proteomes" id="UP000183407">
    <property type="component" value="Unassembled WGS sequence"/>
</dbReference>
<dbReference type="OrthoDB" id="5240965at2"/>
<dbReference type="RefSeq" id="WP_073359417.1">
    <property type="nucleotide sequence ID" value="NZ_FNTL01000004.1"/>
</dbReference>
<dbReference type="Gene3D" id="3.30.300.30">
    <property type="match status" value="1"/>
</dbReference>
<name>A0A1H5H1I0_RHOJO</name>
<sequence length="373" mass="39150">MSSELGGAGDQPAIDVDGRTYTYDQLDRAIEQWIDAHGPRASVYDASELPVPDALICVCAAARQGTAVIVENPEARPDRTEIPPSAFLLVATSGSTGRPRPLARTAASWFDSFPAFTAITGIHAADRVLITGPLHATMHLFGAVHALWRGACVTDDPSEATVVHAVPAVLRDVVGKAPKLRTAVVAGTALDDGARAVADGIEIVEYYGAAELSLVAARRVPEPLRLLDGVDADIRAGLLYVRSPYSVIGAPDWFGVGDLAELGENGELTVRGRGESAINVGGTTVVAEDVERILATLVGVGAAAVVGSPHSVLGETVTAVVELDGTAGIEDVRSRARRVLTKEAMPRRWVRIESLPRTASGKVARGRVRDLLA</sequence>
<keyword evidence="2 4" id="KW-0436">Ligase</keyword>
<evidence type="ECO:0000313" key="5">
    <source>
        <dbReference type="Proteomes" id="UP000183407"/>
    </source>
</evidence>
<dbReference type="InterPro" id="IPR025110">
    <property type="entry name" value="AMP-bd_C"/>
</dbReference>
<protein>
    <submittedName>
        <fullName evidence="4">Acyl-CoA synthetase (AMP-forming)/AMP-acid ligase II</fullName>
    </submittedName>
</protein>
<dbReference type="GO" id="GO:0031956">
    <property type="term" value="F:medium-chain fatty acid-CoA ligase activity"/>
    <property type="evidence" value="ECO:0007669"/>
    <property type="project" value="TreeGrafter"/>
</dbReference>
<evidence type="ECO:0000256" key="1">
    <source>
        <dbReference type="ARBA" id="ARBA00006432"/>
    </source>
</evidence>
<evidence type="ECO:0000256" key="2">
    <source>
        <dbReference type="ARBA" id="ARBA00022598"/>
    </source>
</evidence>
<dbReference type="Gene3D" id="3.40.50.12780">
    <property type="entry name" value="N-terminal domain of ligase-like"/>
    <property type="match status" value="1"/>
</dbReference>
<organism evidence="4 5">
    <name type="scientific">Rhodococcus jostii</name>
    <dbReference type="NCBI Taxonomy" id="132919"/>
    <lineage>
        <taxon>Bacteria</taxon>
        <taxon>Bacillati</taxon>
        <taxon>Actinomycetota</taxon>
        <taxon>Actinomycetes</taxon>
        <taxon>Mycobacteriales</taxon>
        <taxon>Nocardiaceae</taxon>
        <taxon>Rhodococcus</taxon>
    </lineage>
</organism>
<dbReference type="PROSITE" id="PS00455">
    <property type="entry name" value="AMP_BINDING"/>
    <property type="match status" value="1"/>
</dbReference>
<proteinExistence type="inferred from homology"/>
<dbReference type="InterPro" id="IPR042099">
    <property type="entry name" value="ANL_N_sf"/>
</dbReference>
<dbReference type="PANTHER" id="PTHR43201">
    <property type="entry name" value="ACYL-COA SYNTHETASE"/>
    <property type="match status" value="1"/>
</dbReference>
<dbReference type="EMBL" id="FNTL01000004">
    <property type="protein sequence ID" value="SEE21807.1"/>
    <property type="molecule type" value="Genomic_DNA"/>
</dbReference>
<feature type="domain" description="AMP-binding enzyme C-terminal" evidence="3">
    <location>
        <begin position="290"/>
        <end position="362"/>
    </location>
</feature>